<reference evidence="1" key="1">
    <citation type="submission" date="2021-10" db="EMBL/GenBank/DDBJ databases">
        <title>Melipona bicolor Genome sequencing and assembly.</title>
        <authorList>
            <person name="Araujo N.S."/>
            <person name="Arias M.C."/>
        </authorList>
    </citation>
    <scope>NUCLEOTIDE SEQUENCE</scope>
    <source>
        <strain evidence="1">USP_2M_L1-L4_2017</strain>
        <tissue evidence="1">Whole body</tissue>
    </source>
</reference>
<dbReference type="EMBL" id="JAHYIQ010000002">
    <property type="protein sequence ID" value="KAK1134983.1"/>
    <property type="molecule type" value="Genomic_DNA"/>
</dbReference>
<accession>A0AA40KWB6</accession>
<sequence>MSLGAFARYNINWFQLPAAKRFMDKIKRDVEMGHGKAVEIVQKHTYMGRVNGLRFGCERF</sequence>
<gene>
    <name evidence="1" type="ORF">K0M31_007749</name>
</gene>
<protein>
    <submittedName>
        <fullName evidence="1">Uncharacterized protein</fullName>
    </submittedName>
</protein>
<evidence type="ECO:0000313" key="2">
    <source>
        <dbReference type="Proteomes" id="UP001177670"/>
    </source>
</evidence>
<keyword evidence="2" id="KW-1185">Reference proteome</keyword>
<name>A0AA40KWB6_9HYME</name>
<comment type="caution">
    <text evidence="1">The sequence shown here is derived from an EMBL/GenBank/DDBJ whole genome shotgun (WGS) entry which is preliminary data.</text>
</comment>
<evidence type="ECO:0000313" key="1">
    <source>
        <dbReference type="EMBL" id="KAK1134983.1"/>
    </source>
</evidence>
<organism evidence="1 2">
    <name type="scientific">Melipona bicolor</name>
    <dbReference type="NCBI Taxonomy" id="60889"/>
    <lineage>
        <taxon>Eukaryota</taxon>
        <taxon>Metazoa</taxon>
        <taxon>Ecdysozoa</taxon>
        <taxon>Arthropoda</taxon>
        <taxon>Hexapoda</taxon>
        <taxon>Insecta</taxon>
        <taxon>Pterygota</taxon>
        <taxon>Neoptera</taxon>
        <taxon>Endopterygota</taxon>
        <taxon>Hymenoptera</taxon>
        <taxon>Apocrita</taxon>
        <taxon>Aculeata</taxon>
        <taxon>Apoidea</taxon>
        <taxon>Anthophila</taxon>
        <taxon>Apidae</taxon>
        <taxon>Melipona</taxon>
    </lineage>
</organism>
<dbReference type="Proteomes" id="UP001177670">
    <property type="component" value="Unassembled WGS sequence"/>
</dbReference>
<dbReference type="AlphaFoldDB" id="A0AA40KWB6"/>
<proteinExistence type="predicted"/>